<dbReference type="SUPFAM" id="SSF53955">
    <property type="entry name" value="Lysozyme-like"/>
    <property type="match status" value="2"/>
</dbReference>
<dbReference type="SMART" id="SM00263">
    <property type="entry name" value="LYZ1"/>
    <property type="match status" value="1"/>
</dbReference>
<name>V8NA43_OPHHA</name>
<dbReference type="PROSITE" id="PS51348">
    <property type="entry name" value="GLYCOSYL_HYDROL_F22_2"/>
    <property type="match status" value="1"/>
</dbReference>
<gene>
    <name evidence="1" type="primary">lys</name>
    <name evidence="1" type="ORF">L345_15775</name>
</gene>
<keyword evidence="2" id="KW-1185">Reference proteome</keyword>
<protein>
    <submittedName>
        <fullName evidence="1">Lysozyme C</fullName>
    </submittedName>
</protein>
<dbReference type="InterPro" id="IPR023346">
    <property type="entry name" value="Lysozyme-like_dom_sf"/>
</dbReference>
<dbReference type="PANTHER" id="PTHR11407:SF69">
    <property type="entry name" value="LYSOZYME C, MILK ISOZYME"/>
    <property type="match status" value="1"/>
</dbReference>
<dbReference type="Proteomes" id="UP000018936">
    <property type="component" value="Unassembled WGS sequence"/>
</dbReference>
<dbReference type="EMBL" id="AZIM01006639">
    <property type="protein sequence ID" value="ETE58503.1"/>
    <property type="molecule type" value="Genomic_DNA"/>
</dbReference>
<accession>V8NA43</accession>
<organism evidence="1 2">
    <name type="scientific">Ophiophagus hannah</name>
    <name type="common">King cobra</name>
    <name type="synonym">Naja hannah</name>
    <dbReference type="NCBI Taxonomy" id="8665"/>
    <lineage>
        <taxon>Eukaryota</taxon>
        <taxon>Metazoa</taxon>
        <taxon>Chordata</taxon>
        <taxon>Craniata</taxon>
        <taxon>Vertebrata</taxon>
        <taxon>Euteleostomi</taxon>
        <taxon>Lepidosauria</taxon>
        <taxon>Squamata</taxon>
        <taxon>Bifurcata</taxon>
        <taxon>Unidentata</taxon>
        <taxon>Episquamata</taxon>
        <taxon>Toxicofera</taxon>
        <taxon>Serpentes</taxon>
        <taxon>Colubroidea</taxon>
        <taxon>Elapidae</taxon>
        <taxon>Elapinae</taxon>
        <taxon>Ophiophagus</taxon>
    </lineage>
</organism>
<evidence type="ECO:0000313" key="2">
    <source>
        <dbReference type="Proteomes" id="UP000018936"/>
    </source>
</evidence>
<sequence>MVFHESGYNTRAVGRPNWDGSRDYGVFQINSAWWCNNYPGRTANGYNKACSGLPGGTTAKEEICQNGSVAARSRSHLLTKSRYAFLLNLLYSVHPQFQDVVIVHLWYLHMEKAFTNDDITDDIVCAKRIVRDPQKMDAWFSFGVWYRVGAGLPGGTTAKEEICHNGLRAASSETDDPEFLFLLL</sequence>
<dbReference type="InterPro" id="IPR001916">
    <property type="entry name" value="Glyco_hydro_22"/>
</dbReference>
<dbReference type="Gene3D" id="1.10.530.10">
    <property type="match status" value="2"/>
</dbReference>
<dbReference type="AlphaFoldDB" id="V8NA43"/>
<dbReference type="Pfam" id="PF00062">
    <property type="entry name" value="Lys"/>
    <property type="match status" value="1"/>
</dbReference>
<proteinExistence type="predicted"/>
<evidence type="ECO:0000313" key="1">
    <source>
        <dbReference type="EMBL" id="ETE58503.1"/>
    </source>
</evidence>
<dbReference type="GO" id="GO:0003796">
    <property type="term" value="F:lysozyme activity"/>
    <property type="evidence" value="ECO:0007669"/>
    <property type="project" value="TreeGrafter"/>
</dbReference>
<comment type="caution">
    <text evidence="1">The sequence shown here is derived from an EMBL/GenBank/DDBJ whole genome shotgun (WGS) entry which is preliminary data.</text>
</comment>
<reference evidence="1 2" key="1">
    <citation type="journal article" date="2013" name="Proc. Natl. Acad. Sci. U.S.A.">
        <title>The king cobra genome reveals dynamic gene evolution and adaptation in the snake venom system.</title>
        <authorList>
            <person name="Vonk F.J."/>
            <person name="Casewell N.R."/>
            <person name="Henkel C.V."/>
            <person name="Heimberg A.M."/>
            <person name="Jansen H.J."/>
            <person name="McCleary R.J."/>
            <person name="Kerkkamp H.M."/>
            <person name="Vos R.A."/>
            <person name="Guerreiro I."/>
            <person name="Calvete J.J."/>
            <person name="Wuster W."/>
            <person name="Woods A.E."/>
            <person name="Logan J.M."/>
            <person name="Harrison R.A."/>
            <person name="Castoe T.A."/>
            <person name="de Koning A.P."/>
            <person name="Pollock D.D."/>
            <person name="Yandell M."/>
            <person name="Calderon D."/>
            <person name="Renjifo C."/>
            <person name="Currier R.B."/>
            <person name="Salgado D."/>
            <person name="Pla D."/>
            <person name="Sanz L."/>
            <person name="Hyder A.S."/>
            <person name="Ribeiro J.M."/>
            <person name="Arntzen J.W."/>
            <person name="van den Thillart G.E."/>
            <person name="Boetzer M."/>
            <person name="Pirovano W."/>
            <person name="Dirks R.P."/>
            <person name="Spaink H.P."/>
            <person name="Duboule D."/>
            <person name="McGlinn E."/>
            <person name="Kini R.M."/>
            <person name="Richardson M.K."/>
        </authorList>
    </citation>
    <scope>NUCLEOTIDE SEQUENCE</scope>
    <source>
        <tissue evidence="1">Blood</tissue>
    </source>
</reference>
<dbReference type="OrthoDB" id="17373at2759"/>
<dbReference type="PANTHER" id="PTHR11407">
    <property type="entry name" value="LYSOZYME C"/>
    <property type="match status" value="1"/>
</dbReference>
<feature type="non-terminal residue" evidence="1">
    <location>
        <position position="1"/>
    </location>
</feature>